<dbReference type="SUPFAM" id="SSF53474">
    <property type="entry name" value="alpha/beta-Hydrolases"/>
    <property type="match status" value="1"/>
</dbReference>
<reference evidence="1" key="1">
    <citation type="submission" date="2020-05" db="EMBL/GenBank/DDBJ databases">
        <authorList>
            <person name="Delgado-Blas J."/>
        </authorList>
    </citation>
    <scope>NUCLEOTIDE SEQUENCE</scope>
    <source>
        <strain evidence="1">BB1454</strain>
    </source>
</reference>
<proteinExistence type="predicted"/>
<dbReference type="InterPro" id="IPR029058">
    <property type="entry name" value="AB_hydrolase_fold"/>
</dbReference>
<organism evidence="1 2">
    <name type="scientific">Comamonas aquatica</name>
    <dbReference type="NCBI Taxonomy" id="225991"/>
    <lineage>
        <taxon>Bacteria</taxon>
        <taxon>Pseudomonadati</taxon>
        <taxon>Pseudomonadota</taxon>
        <taxon>Betaproteobacteria</taxon>
        <taxon>Burkholderiales</taxon>
        <taxon>Comamonadaceae</taxon>
        <taxon>Comamonas</taxon>
    </lineage>
</organism>
<accession>A0AA35GH62</accession>
<name>A0AA35GH62_9BURK</name>
<dbReference type="GO" id="GO:0016787">
    <property type="term" value="F:hydrolase activity"/>
    <property type="evidence" value="ECO:0007669"/>
    <property type="project" value="UniProtKB-KW"/>
</dbReference>
<dbReference type="AlphaFoldDB" id="A0AA35GH62"/>
<dbReference type="Proteomes" id="UP000834458">
    <property type="component" value="Unassembled WGS sequence"/>
</dbReference>
<dbReference type="Gene3D" id="3.40.50.1820">
    <property type="entry name" value="alpha/beta hydrolase"/>
    <property type="match status" value="1"/>
</dbReference>
<sequence>MQPALTAMNQEVMTPSARVLLLPGWQNSDALHWQSQWEALYGYERLQQHDWQRPLRGDWSVRLQETVVDSVQPVVLVAHSLGCVLTAWWAAHSPLARTRVLGALLVAPADTEAEPVAAQLPGWQPVAQARLPFPSIVVASQDDPYCGWDRSQHFAQAWGAELVDLGPAGHINTASGLGRWDAGHALLRRLIKE</sequence>
<comment type="caution">
    <text evidence="1">The sequence shown here is derived from an EMBL/GenBank/DDBJ whole genome shotgun (WGS) entry which is preliminary data.</text>
</comment>
<evidence type="ECO:0000313" key="2">
    <source>
        <dbReference type="Proteomes" id="UP000834458"/>
    </source>
</evidence>
<dbReference type="EMBL" id="CAHPSC010000001">
    <property type="protein sequence ID" value="CAB5657039.1"/>
    <property type="molecule type" value="Genomic_DNA"/>
</dbReference>
<dbReference type="Pfam" id="PF06821">
    <property type="entry name" value="Ser_hydrolase"/>
    <property type="match status" value="1"/>
</dbReference>
<evidence type="ECO:0000313" key="1">
    <source>
        <dbReference type="EMBL" id="CAB5657039.1"/>
    </source>
</evidence>
<keyword evidence="1" id="KW-0378">Hydrolase</keyword>
<dbReference type="InterPro" id="IPR010662">
    <property type="entry name" value="RBBP9/YdeN"/>
</dbReference>
<gene>
    <name evidence="1" type="ORF">GHA_00073</name>
</gene>
<protein>
    <submittedName>
        <fullName evidence="1">Predicted esterase of the alpha/beta hydrolase fold</fullName>
    </submittedName>
</protein>